<proteinExistence type="predicted"/>
<gene>
    <name evidence="2" type="ORF">B7P43_G14915</name>
</gene>
<dbReference type="CDD" id="cd00303">
    <property type="entry name" value="retropepsin_like"/>
    <property type="match status" value="1"/>
</dbReference>
<dbReference type="InterPro" id="IPR053134">
    <property type="entry name" value="RNA-dir_DNA_polymerase"/>
</dbReference>
<evidence type="ECO:0000313" key="2">
    <source>
        <dbReference type="EMBL" id="PNF16239.1"/>
    </source>
</evidence>
<dbReference type="InterPro" id="IPR043502">
    <property type="entry name" value="DNA/RNA_pol_sf"/>
</dbReference>
<protein>
    <recommendedName>
        <fullName evidence="1">Reverse transcriptase domain-containing protein</fullName>
    </recommendedName>
</protein>
<dbReference type="AlphaFoldDB" id="A0A2J7PIU6"/>
<dbReference type="PANTHER" id="PTHR24559">
    <property type="entry name" value="TRANSPOSON TY3-I GAG-POL POLYPROTEIN"/>
    <property type="match status" value="1"/>
</dbReference>
<dbReference type="CDD" id="cd01647">
    <property type="entry name" value="RT_LTR"/>
    <property type="match status" value="1"/>
</dbReference>
<dbReference type="Gene3D" id="3.30.70.270">
    <property type="match status" value="1"/>
</dbReference>
<feature type="domain" description="Reverse transcriptase" evidence="1">
    <location>
        <begin position="372"/>
        <end position="550"/>
    </location>
</feature>
<dbReference type="GO" id="GO:0004190">
    <property type="term" value="F:aspartic-type endopeptidase activity"/>
    <property type="evidence" value="ECO:0007669"/>
    <property type="project" value="InterPro"/>
</dbReference>
<dbReference type="InParanoid" id="A0A2J7PIU6"/>
<name>A0A2J7PIU6_9NEOP</name>
<dbReference type="GO" id="GO:0071897">
    <property type="term" value="P:DNA biosynthetic process"/>
    <property type="evidence" value="ECO:0007669"/>
    <property type="project" value="UniProtKB-ARBA"/>
</dbReference>
<dbReference type="InterPro" id="IPR000477">
    <property type="entry name" value="RT_dom"/>
</dbReference>
<sequence length="550" mass="62230">MQPRMTRPIGCEREEIIRNKVGKGRQGDASDLHGSDGTIINNSRKSIGFVNVHESPTEIIGNDSGEDSRGIKNDHENLVGIVGNDSKKVIGDDVLGHYEIYVVSKELKGELRVALLDSGSQVSLVKESSLAKFIEEKNGNFQIFGVTGKELEIKGKVNINLENTLEPLKQECYVVDNLPRNLDMILGQDWLENAGYGFQKKTPVFIPPYCEQIVKCKTLVKGVRFIEHQILQPGLICAASLVNCEPFEFPCLLVNLTDKPVCMNMDPKLEKPPTMLHRQEFENRTTRVKRLQLLKENLRLNHITEGADDIRKICEEYVDIFKLPGDSLTATTAAAHTIPTPTIPKGRAITLRNYRLPEAQCEEVKRQVSQMLEEDIITTSNSGWNFPLLVVPKKLDPSGKRKWRICIDFRKLNEVTVGDSYPLPNIQDILDKLGRARYFTALDCASGYLQVPIAEEDRCKTAFSTADRHFEYKRMSFGLKSAPSTFQRMMNNVLSELIGNKCLVYMDDILIIGESLSEHNSKLQAVFQKLREFNLKIEPDKCEFLKEELN</sequence>
<dbReference type="PROSITE" id="PS00141">
    <property type="entry name" value="ASP_PROTEASE"/>
    <property type="match status" value="1"/>
</dbReference>
<keyword evidence="3" id="KW-1185">Reference proteome</keyword>
<dbReference type="Proteomes" id="UP000235965">
    <property type="component" value="Unassembled WGS sequence"/>
</dbReference>
<dbReference type="Gene3D" id="3.10.10.10">
    <property type="entry name" value="HIV Type 1 Reverse Transcriptase, subunit A, domain 1"/>
    <property type="match status" value="1"/>
</dbReference>
<dbReference type="STRING" id="105785.A0A2J7PIU6"/>
<dbReference type="InterPro" id="IPR001969">
    <property type="entry name" value="Aspartic_peptidase_AS"/>
</dbReference>
<evidence type="ECO:0000259" key="1">
    <source>
        <dbReference type="PROSITE" id="PS50878"/>
    </source>
</evidence>
<dbReference type="SUPFAM" id="SSF56672">
    <property type="entry name" value="DNA/RNA polymerases"/>
    <property type="match status" value="1"/>
</dbReference>
<dbReference type="PROSITE" id="PS50878">
    <property type="entry name" value="RT_POL"/>
    <property type="match status" value="1"/>
</dbReference>
<dbReference type="InterPro" id="IPR043128">
    <property type="entry name" value="Rev_trsase/Diguanyl_cyclase"/>
</dbReference>
<dbReference type="PANTHER" id="PTHR24559:SF435">
    <property type="entry name" value="RIBONUCLEASE H"/>
    <property type="match status" value="1"/>
</dbReference>
<organism evidence="2 3">
    <name type="scientific">Cryptotermes secundus</name>
    <dbReference type="NCBI Taxonomy" id="105785"/>
    <lineage>
        <taxon>Eukaryota</taxon>
        <taxon>Metazoa</taxon>
        <taxon>Ecdysozoa</taxon>
        <taxon>Arthropoda</taxon>
        <taxon>Hexapoda</taxon>
        <taxon>Insecta</taxon>
        <taxon>Pterygota</taxon>
        <taxon>Neoptera</taxon>
        <taxon>Polyneoptera</taxon>
        <taxon>Dictyoptera</taxon>
        <taxon>Blattodea</taxon>
        <taxon>Blattoidea</taxon>
        <taxon>Termitoidae</taxon>
        <taxon>Kalotermitidae</taxon>
        <taxon>Cryptotermitinae</taxon>
        <taxon>Cryptotermes</taxon>
    </lineage>
</organism>
<dbReference type="Pfam" id="PF00078">
    <property type="entry name" value="RVT_1"/>
    <property type="match status" value="1"/>
</dbReference>
<dbReference type="InterPro" id="IPR021109">
    <property type="entry name" value="Peptidase_aspartic_dom_sf"/>
</dbReference>
<reference evidence="2 3" key="1">
    <citation type="submission" date="2017-12" db="EMBL/GenBank/DDBJ databases">
        <title>Hemimetabolous genomes reveal molecular basis of termite eusociality.</title>
        <authorList>
            <person name="Harrison M.C."/>
            <person name="Jongepier E."/>
            <person name="Robertson H.M."/>
            <person name="Arning N."/>
            <person name="Bitard-Feildel T."/>
            <person name="Chao H."/>
            <person name="Childers C.P."/>
            <person name="Dinh H."/>
            <person name="Doddapaneni H."/>
            <person name="Dugan S."/>
            <person name="Gowin J."/>
            <person name="Greiner C."/>
            <person name="Han Y."/>
            <person name="Hu H."/>
            <person name="Hughes D.S.T."/>
            <person name="Huylmans A.-K."/>
            <person name="Kemena C."/>
            <person name="Kremer L.P.M."/>
            <person name="Lee S.L."/>
            <person name="Lopez-Ezquerra A."/>
            <person name="Mallet L."/>
            <person name="Monroy-Kuhn J.M."/>
            <person name="Moser A."/>
            <person name="Murali S.C."/>
            <person name="Muzny D.M."/>
            <person name="Otani S."/>
            <person name="Piulachs M.-D."/>
            <person name="Poelchau M."/>
            <person name="Qu J."/>
            <person name="Schaub F."/>
            <person name="Wada-Katsumata A."/>
            <person name="Worley K.C."/>
            <person name="Xie Q."/>
            <person name="Ylla G."/>
            <person name="Poulsen M."/>
            <person name="Gibbs R.A."/>
            <person name="Schal C."/>
            <person name="Richards S."/>
            <person name="Belles X."/>
            <person name="Korb J."/>
            <person name="Bornberg-Bauer E."/>
        </authorList>
    </citation>
    <scope>NUCLEOTIDE SEQUENCE [LARGE SCALE GENOMIC DNA]</scope>
    <source>
        <tissue evidence="2">Whole body</tissue>
    </source>
</reference>
<dbReference type="EMBL" id="NEVH01024966">
    <property type="protein sequence ID" value="PNF16239.1"/>
    <property type="molecule type" value="Genomic_DNA"/>
</dbReference>
<dbReference type="Gene3D" id="2.40.70.10">
    <property type="entry name" value="Acid Proteases"/>
    <property type="match status" value="1"/>
</dbReference>
<accession>A0A2J7PIU6</accession>
<dbReference type="SUPFAM" id="SSF50630">
    <property type="entry name" value="Acid proteases"/>
    <property type="match status" value="1"/>
</dbReference>
<dbReference type="GO" id="GO:0006508">
    <property type="term" value="P:proteolysis"/>
    <property type="evidence" value="ECO:0007669"/>
    <property type="project" value="InterPro"/>
</dbReference>
<comment type="caution">
    <text evidence="2">The sequence shown here is derived from an EMBL/GenBank/DDBJ whole genome shotgun (WGS) entry which is preliminary data.</text>
</comment>
<evidence type="ECO:0000313" key="3">
    <source>
        <dbReference type="Proteomes" id="UP000235965"/>
    </source>
</evidence>